<reference evidence="2" key="1">
    <citation type="submission" date="2020-02" db="EMBL/GenBank/DDBJ databases">
        <authorList>
            <person name="Meier V. D."/>
        </authorList>
    </citation>
    <scope>NUCLEOTIDE SEQUENCE</scope>
    <source>
        <strain evidence="2">AVDCRST_MAG16</strain>
    </source>
</reference>
<dbReference type="EMBL" id="CADCUE010000177">
    <property type="protein sequence ID" value="CAA9343962.1"/>
    <property type="molecule type" value="Genomic_DNA"/>
</dbReference>
<feature type="compositionally biased region" description="Low complexity" evidence="1">
    <location>
        <begin position="538"/>
        <end position="547"/>
    </location>
</feature>
<feature type="compositionally biased region" description="Low complexity" evidence="1">
    <location>
        <begin position="316"/>
        <end position="337"/>
    </location>
</feature>
<name>A0A6J4LXC2_9ACTN</name>
<gene>
    <name evidence="2" type="ORF">AVDCRST_MAG16-1920</name>
</gene>
<feature type="compositionally biased region" description="Low complexity" evidence="1">
    <location>
        <begin position="625"/>
        <end position="639"/>
    </location>
</feature>
<feature type="compositionally biased region" description="Basic residues" evidence="1">
    <location>
        <begin position="19"/>
        <end position="35"/>
    </location>
</feature>
<feature type="compositionally biased region" description="Basic residues" evidence="1">
    <location>
        <begin position="606"/>
        <end position="623"/>
    </location>
</feature>
<feature type="compositionally biased region" description="Low complexity" evidence="1">
    <location>
        <begin position="236"/>
        <end position="249"/>
    </location>
</feature>
<feature type="compositionally biased region" description="Low complexity" evidence="1">
    <location>
        <begin position="435"/>
        <end position="444"/>
    </location>
</feature>
<proteinExistence type="predicted"/>
<feature type="non-terminal residue" evidence="2">
    <location>
        <position position="662"/>
    </location>
</feature>
<feature type="compositionally biased region" description="Basic residues" evidence="1">
    <location>
        <begin position="445"/>
        <end position="458"/>
    </location>
</feature>
<feature type="compositionally biased region" description="Low complexity" evidence="1">
    <location>
        <begin position="278"/>
        <end position="292"/>
    </location>
</feature>
<organism evidence="2">
    <name type="scientific">uncultured Frankineae bacterium</name>
    <dbReference type="NCBI Taxonomy" id="437475"/>
    <lineage>
        <taxon>Bacteria</taxon>
        <taxon>Bacillati</taxon>
        <taxon>Actinomycetota</taxon>
        <taxon>Actinomycetes</taxon>
        <taxon>Frankiales</taxon>
        <taxon>environmental samples</taxon>
    </lineage>
</organism>
<feature type="compositionally biased region" description="Basic residues" evidence="1">
    <location>
        <begin position="207"/>
        <end position="225"/>
    </location>
</feature>
<feature type="compositionally biased region" description="Basic residues" evidence="1">
    <location>
        <begin position="112"/>
        <end position="165"/>
    </location>
</feature>
<feature type="compositionally biased region" description="Low complexity" evidence="1">
    <location>
        <begin position="166"/>
        <end position="183"/>
    </location>
</feature>
<dbReference type="AlphaFoldDB" id="A0A6J4LXC2"/>
<feature type="region of interest" description="Disordered" evidence="1">
    <location>
        <begin position="578"/>
        <end position="662"/>
    </location>
</feature>
<protein>
    <submittedName>
        <fullName evidence="2">Diguanylate cyclase/phosphodiesterase (GGDEF &amp; EAL domains) with PAS/PAC sensor(S)</fullName>
    </submittedName>
</protein>
<feature type="compositionally biased region" description="Low complexity" evidence="1">
    <location>
        <begin position="407"/>
        <end position="423"/>
    </location>
</feature>
<feature type="compositionally biased region" description="Basic residues" evidence="1">
    <location>
        <begin position="1"/>
        <end position="10"/>
    </location>
</feature>
<sequence length="662" mass="72696">PHQRLRVGRLPRRDDAAARRARHPRAGAPRHRRRDLRAAGRPAGRCRGPPHHGAPPRWCGRVHQPVGRLRLRAPAALPLVARRARPRAGLAGRRRPAPLRLVEGRLQRRPVRPVARRGRGGARPARRRPVRRHPRHPGHRRRPRDLRRVLLRQHRAAGHRHRLARGRAGPALAARRPPAAVVGQRRRGGDGAARRGGRERQPVAGRPARRAGPRRPPRRRVHAGARAHDAARPAHRPAQPDRLPAAPGRAARRSGRRGARRGPRARPRPHGRREQHPRAVGGRRAARAGRPQAAHHRARGGRARPQLRRRVRGRRAGPALAVGGERLRRGAAGAVQRPVRRRGVGLRPARERRPDRLAAARDRPRAARAARRGRPRRRPALALGARDLQRRAQRLHRAPPGRPARPRPGAAAPRDDGALPAAGRGRDRARHRLRGAAAVGPPAARARRAGRVRRARRARRDDARGHRLRPRRGAAPDRAVAPAGLDRHGLGQRLRQRPAGPGPAGAGRPSPRAVGRAEHRPRPRAHGDRGDVAPAALPGGHARAPCAARRPVARRLRHGLRLPGLPDDHARRRAQDRQVLRAGHGRQPRRPGGGPLDARAGPLARAARRRGGRRGRRVRRAARHLGLPDGAGLALRPAGAGAGRRPRPHLARGGPAREHCDL</sequence>
<feature type="compositionally biased region" description="Basic residues" evidence="1">
    <location>
        <begin position="250"/>
        <end position="271"/>
    </location>
</feature>
<feature type="compositionally biased region" description="Basic and acidic residues" evidence="1">
    <location>
        <begin position="515"/>
        <end position="531"/>
    </location>
</feature>
<accession>A0A6J4LXC2</accession>
<feature type="non-terminal residue" evidence="2">
    <location>
        <position position="1"/>
    </location>
</feature>
<feature type="compositionally biased region" description="Basic residues" evidence="1">
    <location>
        <begin position="366"/>
        <end position="379"/>
    </location>
</feature>
<feature type="region of interest" description="Disordered" evidence="1">
    <location>
        <begin position="1"/>
        <end position="58"/>
    </location>
</feature>
<evidence type="ECO:0000256" key="1">
    <source>
        <dbReference type="SAM" id="MobiDB-lite"/>
    </source>
</evidence>
<feature type="compositionally biased region" description="Basic and acidic residues" evidence="1">
    <location>
        <begin position="187"/>
        <end position="201"/>
    </location>
</feature>
<feature type="compositionally biased region" description="Basic and acidic residues" evidence="1">
    <location>
        <begin position="348"/>
        <end position="365"/>
    </location>
</feature>
<evidence type="ECO:0000313" key="2">
    <source>
        <dbReference type="EMBL" id="CAA9343962.1"/>
    </source>
</evidence>
<feature type="region of interest" description="Disordered" evidence="1">
    <location>
        <begin position="112"/>
        <end position="547"/>
    </location>
</feature>
<feature type="compositionally biased region" description="Basic residues" evidence="1">
    <location>
        <begin position="293"/>
        <end position="315"/>
    </location>
</feature>